<dbReference type="EMBL" id="MUJZ01007521">
    <property type="protein sequence ID" value="OTF82632.1"/>
    <property type="molecule type" value="Genomic_DNA"/>
</dbReference>
<evidence type="ECO:0000313" key="1">
    <source>
        <dbReference type="EMBL" id="OTF82632.1"/>
    </source>
</evidence>
<evidence type="ECO:0000313" key="2">
    <source>
        <dbReference type="Proteomes" id="UP000194236"/>
    </source>
</evidence>
<dbReference type="AlphaFoldDB" id="A0A1Y3BPA9"/>
<protein>
    <submittedName>
        <fullName evidence="1">Uncharacterized protein</fullName>
    </submittedName>
</protein>
<accession>A0A1Y3BPA9</accession>
<sequence length="91" mass="10598">DSFDKVTETGLPGWLENFSEKTGIESSDSRLALDLMSKLIRYGERWTTNALLQHEYFHDSIKNQEQDFEEKFLIKPKFIEHLSGPPPDIKI</sequence>
<dbReference type="Proteomes" id="UP000194236">
    <property type="component" value="Unassembled WGS sequence"/>
</dbReference>
<organism evidence="1 2">
    <name type="scientific">Euroglyphus maynei</name>
    <name type="common">Mayne's house dust mite</name>
    <dbReference type="NCBI Taxonomy" id="6958"/>
    <lineage>
        <taxon>Eukaryota</taxon>
        <taxon>Metazoa</taxon>
        <taxon>Ecdysozoa</taxon>
        <taxon>Arthropoda</taxon>
        <taxon>Chelicerata</taxon>
        <taxon>Arachnida</taxon>
        <taxon>Acari</taxon>
        <taxon>Acariformes</taxon>
        <taxon>Sarcoptiformes</taxon>
        <taxon>Astigmata</taxon>
        <taxon>Psoroptidia</taxon>
        <taxon>Analgoidea</taxon>
        <taxon>Pyroglyphidae</taxon>
        <taxon>Pyroglyphinae</taxon>
        <taxon>Euroglyphus</taxon>
    </lineage>
</organism>
<comment type="caution">
    <text evidence="1">The sequence shown here is derived from an EMBL/GenBank/DDBJ whole genome shotgun (WGS) entry which is preliminary data.</text>
</comment>
<gene>
    <name evidence="1" type="ORF">BLA29_013626</name>
</gene>
<reference evidence="1 2" key="1">
    <citation type="submission" date="2017-03" db="EMBL/GenBank/DDBJ databases">
        <title>Genome Survey of Euroglyphus maynei.</title>
        <authorList>
            <person name="Arlian L.G."/>
            <person name="Morgan M.S."/>
            <person name="Rider S.D."/>
        </authorList>
    </citation>
    <scope>NUCLEOTIDE SEQUENCE [LARGE SCALE GENOMIC DNA]</scope>
    <source>
        <strain evidence="1">Arlian Lab</strain>
        <tissue evidence="1">Whole body</tissue>
    </source>
</reference>
<proteinExistence type="predicted"/>
<keyword evidence="2" id="KW-1185">Reference proteome</keyword>
<name>A0A1Y3BPA9_EURMA</name>
<feature type="non-terminal residue" evidence="1">
    <location>
        <position position="1"/>
    </location>
</feature>